<dbReference type="GeneID" id="138928722"/>
<evidence type="ECO:0000313" key="1">
    <source>
        <dbReference type="Proteomes" id="UP001652661"/>
    </source>
</evidence>
<reference evidence="2" key="2">
    <citation type="submission" date="2025-08" db="UniProtKB">
        <authorList>
            <consortium name="RefSeq"/>
        </authorList>
    </citation>
    <scope>IDENTIFICATION</scope>
    <source>
        <strain evidence="2">14028-0561.14</strain>
        <tissue evidence="2">Whole fly</tissue>
    </source>
</reference>
<dbReference type="RefSeq" id="XP_070142341.1">
    <property type="nucleotide sequence ID" value="XM_070286240.1"/>
</dbReference>
<accession>A0ABM4GI07</accession>
<proteinExistence type="predicted"/>
<organism evidence="1 2">
    <name type="scientific">Drosophila kikkawai</name>
    <name type="common">Fruit fly</name>
    <dbReference type="NCBI Taxonomy" id="30033"/>
    <lineage>
        <taxon>Eukaryota</taxon>
        <taxon>Metazoa</taxon>
        <taxon>Ecdysozoa</taxon>
        <taxon>Arthropoda</taxon>
        <taxon>Hexapoda</taxon>
        <taxon>Insecta</taxon>
        <taxon>Pterygota</taxon>
        <taxon>Neoptera</taxon>
        <taxon>Endopterygota</taxon>
        <taxon>Diptera</taxon>
        <taxon>Brachycera</taxon>
        <taxon>Muscomorpha</taxon>
        <taxon>Ephydroidea</taxon>
        <taxon>Drosophilidae</taxon>
        <taxon>Drosophila</taxon>
        <taxon>Sophophora</taxon>
    </lineage>
</organism>
<reference evidence="1" key="1">
    <citation type="submission" date="2025-05" db="UniProtKB">
        <authorList>
            <consortium name="RefSeq"/>
        </authorList>
    </citation>
    <scope>NUCLEOTIDE SEQUENCE [LARGE SCALE GENOMIC DNA]</scope>
    <source>
        <strain evidence="1">14028-0561.14</strain>
    </source>
</reference>
<sequence length="157" mass="17767">MTDCVAQISDTWAGFKLETLDHKIRYGIEKAKIKVFLGEPDEILEDYTNKLLDNMVIDDKSPDSSPINIDENIVEALRSTNLEKFVEALSSTNLEKFVEALRSSNIDKIVEALRASKIDKFVEAPRFTNLKKFVEALRSTNLENIVEALRSTNIDTS</sequence>
<keyword evidence="1" id="KW-1185">Reference proteome</keyword>
<dbReference type="Proteomes" id="UP001652661">
    <property type="component" value="Chromosome 2L"/>
</dbReference>
<protein>
    <submittedName>
        <fullName evidence="2">Uncharacterized protein</fullName>
    </submittedName>
</protein>
<name>A0ABM4GI07_DROKI</name>
<gene>
    <name evidence="2" type="primary">LOC138928722</name>
</gene>
<evidence type="ECO:0000313" key="2">
    <source>
        <dbReference type="RefSeq" id="XP_070142341.1"/>
    </source>
</evidence>